<evidence type="ECO:0000259" key="2">
    <source>
        <dbReference type="Pfam" id="PF01471"/>
    </source>
</evidence>
<dbReference type="Pfam" id="PF01471">
    <property type="entry name" value="PG_binding_1"/>
    <property type="match status" value="1"/>
</dbReference>
<feature type="signal peptide" evidence="1">
    <location>
        <begin position="1"/>
        <end position="21"/>
    </location>
</feature>
<evidence type="ECO:0000313" key="4">
    <source>
        <dbReference type="Proteomes" id="UP001589718"/>
    </source>
</evidence>
<dbReference type="Gene3D" id="1.10.101.10">
    <property type="entry name" value="PGBD-like superfamily/PGBD"/>
    <property type="match status" value="1"/>
</dbReference>
<name>A0ABV5PF22_STRCM</name>
<accession>A0ABV5PF22</accession>
<dbReference type="InterPro" id="IPR036365">
    <property type="entry name" value="PGBD-like_sf"/>
</dbReference>
<evidence type="ECO:0000256" key="1">
    <source>
        <dbReference type="SAM" id="SignalP"/>
    </source>
</evidence>
<feature type="domain" description="Peptidoglycan binding-like" evidence="2">
    <location>
        <begin position="55"/>
        <end position="115"/>
    </location>
</feature>
<organism evidence="3 4">
    <name type="scientific">Streptomyces cremeus</name>
    <dbReference type="NCBI Taxonomy" id="66881"/>
    <lineage>
        <taxon>Bacteria</taxon>
        <taxon>Bacillati</taxon>
        <taxon>Actinomycetota</taxon>
        <taxon>Actinomycetes</taxon>
        <taxon>Kitasatosporales</taxon>
        <taxon>Streptomycetaceae</taxon>
        <taxon>Streptomyces</taxon>
    </lineage>
</organism>
<evidence type="ECO:0000313" key="3">
    <source>
        <dbReference type="EMBL" id="MFB9521809.1"/>
    </source>
</evidence>
<keyword evidence="4" id="KW-1185">Reference proteome</keyword>
<dbReference type="Proteomes" id="UP001589718">
    <property type="component" value="Unassembled WGS sequence"/>
</dbReference>
<dbReference type="RefSeq" id="WP_345228570.1">
    <property type="nucleotide sequence ID" value="NZ_BAAAXE010000015.1"/>
</dbReference>
<reference evidence="3 4" key="1">
    <citation type="submission" date="2024-09" db="EMBL/GenBank/DDBJ databases">
        <authorList>
            <person name="Sun Q."/>
            <person name="Mori K."/>
        </authorList>
    </citation>
    <scope>NUCLEOTIDE SEQUENCE [LARGE SCALE GENOMIC DNA]</scope>
    <source>
        <strain evidence="3 4">JCM 4362</strain>
    </source>
</reference>
<feature type="chain" id="PRO_5046201179" evidence="1">
    <location>
        <begin position="22"/>
        <end position="117"/>
    </location>
</feature>
<dbReference type="SUPFAM" id="SSF47090">
    <property type="entry name" value="PGBD-like"/>
    <property type="match status" value="1"/>
</dbReference>
<comment type="caution">
    <text evidence="3">The sequence shown here is derived from an EMBL/GenBank/DDBJ whole genome shotgun (WGS) entry which is preliminary data.</text>
</comment>
<dbReference type="InterPro" id="IPR002477">
    <property type="entry name" value="Peptidoglycan-bd-like"/>
</dbReference>
<gene>
    <name evidence="3" type="ORF">ACFFTU_17845</name>
</gene>
<dbReference type="InterPro" id="IPR036366">
    <property type="entry name" value="PGBDSf"/>
</dbReference>
<keyword evidence="1" id="KW-0732">Signal</keyword>
<dbReference type="EMBL" id="JBHMCR010000009">
    <property type="protein sequence ID" value="MFB9521809.1"/>
    <property type="molecule type" value="Genomic_DNA"/>
</dbReference>
<sequence length="117" mass="11853">MKKLFTALASAVLVLGLGVGAAGTAGAVAPAAAPQVVAGSCGYYNGTQLTVRGHTGDRVREVQCLLVHVWGIGVGPQGVDGKFGANTEGAVRQFQQWYGGLAVDGKVGVNTWAALRS</sequence>
<protein>
    <submittedName>
        <fullName evidence="3">Peptidoglycan-binding domain-containing protein</fullName>
    </submittedName>
</protein>
<proteinExistence type="predicted"/>